<comment type="similarity">
    <text evidence="1 10">Belongs to the class-I aminoacyl-tRNA synthetase family.</text>
</comment>
<keyword evidence="4 10" id="KW-0547">Nucleotide-binding</keyword>
<comment type="caution">
    <text evidence="11">The sequence shown here is derived from an EMBL/GenBank/DDBJ whole genome shotgun (WGS) entry which is preliminary data.</text>
</comment>
<dbReference type="GO" id="GO:0004830">
    <property type="term" value="F:tryptophan-tRNA ligase activity"/>
    <property type="evidence" value="ECO:0007669"/>
    <property type="project" value="UniProtKB-UniRule"/>
</dbReference>
<dbReference type="EC" id="6.1.1.2" evidence="2 9"/>
<keyword evidence="6 10" id="KW-0648">Protein biosynthesis</keyword>
<dbReference type="InterPro" id="IPR050203">
    <property type="entry name" value="Trp-tRNA_synthetase"/>
</dbReference>
<name>A0A2H0W815_9BACT</name>
<dbReference type="Proteomes" id="UP000230093">
    <property type="component" value="Unassembled WGS sequence"/>
</dbReference>
<dbReference type="PRINTS" id="PR01039">
    <property type="entry name" value="TRNASYNTHTRP"/>
</dbReference>
<keyword evidence="5 10" id="KW-0067">ATP-binding</keyword>
<accession>A0A2H0W815</accession>
<dbReference type="EMBL" id="PEZT01000028">
    <property type="protein sequence ID" value="PIS08796.1"/>
    <property type="molecule type" value="Genomic_DNA"/>
</dbReference>
<reference evidence="12" key="1">
    <citation type="submission" date="2017-09" db="EMBL/GenBank/DDBJ databases">
        <title>Depth-based differentiation of microbial function through sediment-hosted aquifers and enrichment of novel symbionts in the deep terrestrial subsurface.</title>
        <authorList>
            <person name="Probst A.J."/>
            <person name="Ladd B."/>
            <person name="Jarett J.K."/>
            <person name="Geller-Mcgrath D.E."/>
            <person name="Sieber C.M.K."/>
            <person name="Emerson J.B."/>
            <person name="Anantharaman K."/>
            <person name="Thomas B.C."/>
            <person name="Malmstrom R."/>
            <person name="Stieglmeier M."/>
            <person name="Klingl A."/>
            <person name="Woyke T."/>
            <person name="Ryan C.M."/>
            <person name="Banfield J.F."/>
        </authorList>
    </citation>
    <scope>NUCLEOTIDE SEQUENCE [LARGE SCALE GENOMIC DNA]</scope>
</reference>
<evidence type="ECO:0000256" key="3">
    <source>
        <dbReference type="ARBA" id="ARBA00022598"/>
    </source>
</evidence>
<evidence type="ECO:0000256" key="7">
    <source>
        <dbReference type="ARBA" id="ARBA00023146"/>
    </source>
</evidence>
<dbReference type="SUPFAM" id="SSF52374">
    <property type="entry name" value="Nucleotidylyl transferase"/>
    <property type="match status" value="1"/>
</dbReference>
<evidence type="ECO:0000256" key="8">
    <source>
        <dbReference type="ARBA" id="ARBA00049929"/>
    </source>
</evidence>
<keyword evidence="7 10" id="KW-0030">Aminoacyl-tRNA synthetase</keyword>
<protein>
    <recommendedName>
        <fullName evidence="2 9">Tryptophan--tRNA ligase</fullName>
        <ecNumber evidence="2 9">6.1.1.2</ecNumber>
    </recommendedName>
</protein>
<dbReference type="PANTHER" id="PTHR43766">
    <property type="entry name" value="TRYPTOPHAN--TRNA LIGASE, MITOCHONDRIAL"/>
    <property type="match status" value="1"/>
</dbReference>
<dbReference type="Gene3D" id="3.40.50.620">
    <property type="entry name" value="HUPs"/>
    <property type="match status" value="1"/>
</dbReference>
<dbReference type="CDD" id="cd00806">
    <property type="entry name" value="TrpRS_core"/>
    <property type="match status" value="1"/>
</dbReference>
<dbReference type="InterPro" id="IPR001412">
    <property type="entry name" value="aa-tRNA-synth_I_CS"/>
</dbReference>
<proteinExistence type="inferred from homology"/>
<dbReference type="InterPro" id="IPR002306">
    <property type="entry name" value="Trp-tRNA-ligase"/>
</dbReference>
<dbReference type="GO" id="GO:0005524">
    <property type="term" value="F:ATP binding"/>
    <property type="evidence" value="ECO:0007669"/>
    <property type="project" value="UniProtKB-KW"/>
</dbReference>
<dbReference type="AlphaFoldDB" id="A0A2H0W815"/>
<dbReference type="PANTHER" id="PTHR43766:SF1">
    <property type="entry name" value="TRYPTOPHAN--TRNA LIGASE, MITOCHONDRIAL"/>
    <property type="match status" value="1"/>
</dbReference>
<dbReference type="InterPro" id="IPR014729">
    <property type="entry name" value="Rossmann-like_a/b/a_fold"/>
</dbReference>
<dbReference type="InterPro" id="IPR002305">
    <property type="entry name" value="aa-tRNA-synth_Ic"/>
</dbReference>
<evidence type="ECO:0000256" key="1">
    <source>
        <dbReference type="ARBA" id="ARBA00005594"/>
    </source>
</evidence>
<dbReference type="PROSITE" id="PS00178">
    <property type="entry name" value="AA_TRNA_LIGASE_I"/>
    <property type="match status" value="1"/>
</dbReference>
<dbReference type="GO" id="GO:0006436">
    <property type="term" value="P:tryptophanyl-tRNA aminoacylation"/>
    <property type="evidence" value="ECO:0007669"/>
    <property type="project" value="UniProtKB-UniRule"/>
</dbReference>
<evidence type="ECO:0000256" key="2">
    <source>
        <dbReference type="ARBA" id="ARBA00013161"/>
    </source>
</evidence>
<keyword evidence="3 10" id="KW-0436">Ligase</keyword>
<dbReference type="Pfam" id="PF00579">
    <property type="entry name" value="tRNA-synt_1b"/>
    <property type="match status" value="1"/>
</dbReference>
<dbReference type="Gene3D" id="1.10.240.10">
    <property type="entry name" value="Tyrosyl-Transfer RNA Synthetase"/>
    <property type="match status" value="1"/>
</dbReference>
<evidence type="ECO:0000256" key="4">
    <source>
        <dbReference type="ARBA" id="ARBA00022741"/>
    </source>
</evidence>
<evidence type="ECO:0000256" key="6">
    <source>
        <dbReference type="ARBA" id="ARBA00022917"/>
    </source>
</evidence>
<dbReference type="NCBIfam" id="TIGR00233">
    <property type="entry name" value="trpS"/>
    <property type="match status" value="1"/>
</dbReference>
<dbReference type="GO" id="GO:0005829">
    <property type="term" value="C:cytosol"/>
    <property type="evidence" value="ECO:0007669"/>
    <property type="project" value="TreeGrafter"/>
</dbReference>
<evidence type="ECO:0000313" key="12">
    <source>
        <dbReference type="Proteomes" id="UP000230093"/>
    </source>
</evidence>
<evidence type="ECO:0000256" key="9">
    <source>
        <dbReference type="NCBIfam" id="TIGR00233"/>
    </source>
</evidence>
<dbReference type="FunFam" id="1.10.240.10:FF:000005">
    <property type="entry name" value="Tryptophan--tRNA ligase"/>
    <property type="match status" value="1"/>
</dbReference>
<evidence type="ECO:0000256" key="5">
    <source>
        <dbReference type="ARBA" id="ARBA00022840"/>
    </source>
</evidence>
<gene>
    <name evidence="11" type="primary">trpS</name>
    <name evidence="11" type="ORF">COT75_04930</name>
</gene>
<sequence>MKKDYSILTGITPSGSGEVHIGNYFGVVVPFFKMAKNAKKVYFFIADLHALTTIKSKEEMQKNVENLILSYLSFGIDTEKVVFYRQSDINSHSELQTILNNVTPLGLIKRCHAYKDKLQKGLKEDNVNMGLFSYPVLMAADILLYDPDYIPVGQDQKQHVEVTRDIADFFNKNYGQTFKLPEFYTIKETARLIGTDGKRKMSKSLGNYISIFENEKKIRNQIMNCFTDSKRIHPTDKGRVKENPIFIYHDLINENKKEVDDLKERYKQGKVGDVEVKEKLLKALLKKFSQQRQRYQELKKDPVIIKNILEKGTKKAQIQAQKKMIIVREKIGITNKYSLQI</sequence>
<comment type="catalytic activity">
    <reaction evidence="8">
        <text>tRNA(Trp) + L-tryptophan + ATP = L-tryptophyl-tRNA(Trp) + AMP + diphosphate + H(+)</text>
        <dbReference type="Rhea" id="RHEA:24080"/>
        <dbReference type="Rhea" id="RHEA-COMP:9671"/>
        <dbReference type="Rhea" id="RHEA-COMP:9705"/>
        <dbReference type="ChEBI" id="CHEBI:15378"/>
        <dbReference type="ChEBI" id="CHEBI:30616"/>
        <dbReference type="ChEBI" id="CHEBI:33019"/>
        <dbReference type="ChEBI" id="CHEBI:57912"/>
        <dbReference type="ChEBI" id="CHEBI:78442"/>
        <dbReference type="ChEBI" id="CHEBI:78535"/>
        <dbReference type="ChEBI" id="CHEBI:456215"/>
        <dbReference type="EC" id="6.1.1.2"/>
    </reaction>
</comment>
<organism evidence="11 12">
    <name type="scientific">Candidatus Beckwithbacteria bacterium CG10_big_fil_rev_8_21_14_0_10_34_10</name>
    <dbReference type="NCBI Taxonomy" id="1974495"/>
    <lineage>
        <taxon>Bacteria</taxon>
        <taxon>Candidatus Beckwithiibacteriota</taxon>
    </lineage>
</organism>
<evidence type="ECO:0000313" key="11">
    <source>
        <dbReference type="EMBL" id="PIS08796.1"/>
    </source>
</evidence>
<evidence type="ECO:0000256" key="10">
    <source>
        <dbReference type="RuleBase" id="RU363036"/>
    </source>
</evidence>